<name>A0AAW9FR34_9HYPH</name>
<dbReference type="CDD" id="cd16352">
    <property type="entry name" value="CheD"/>
    <property type="match status" value="1"/>
</dbReference>
<proteinExistence type="inferred from homology"/>
<sequence>MDLLHTPNNTRRVNIIQGEWKVLSDPNAVLTTILGSCVAACLPDPLAGIGGMNHFLLPGTGNNNARYANRFGVHLMELLINGLLKQGARRDRIEAKIFSGANTIASFSSVGEQNADFAKQFLKDERIPIVGISTGGDHGRKLEFWQVSGRARQYPLNGVESQKTVALEQRPAPSARPVGNAIEFFKGPTTRQFA</sequence>
<dbReference type="Pfam" id="PF03975">
    <property type="entry name" value="CheD"/>
    <property type="match status" value="1"/>
</dbReference>
<comment type="similarity">
    <text evidence="3">Belongs to the CheD family.</text>
</comment>
<comment type="function">
    <text evidence="3">Probably deamidates glutamine residues to glutamate on methyl-accepting chemotaxis receptors (MCPs), playing an important role in chemotaxis.</text>
</comment>
<dbReference type="AlphaFoldDB" id="A0AAW9FR34"/>
<comment type="catalytic activity">
    <reaction evidence="3">
        <text>L-glutaminyl-[protein] + H2O = L-glutamyl-[protein] + NH4(+)</text>
        <dbReference type="Rhea" id="RHEA:16441"/>
        <dbReference type="Rhea" id="RHEA-COMP:10207"/>
        <dbReference type="Rhea" id="RHEA-COMP:10208"/>
        <dbReference type="ChEBI" id="CHEBI:15377"/>
        <dbReference type="ChEBI" id="CHEBI:28938"/>
        <dbReference type="ChEBI" id="CHEBI:29973"/>
        <dbReference type="ChEBI" id="CHEBI:30011"/>
        <dbReference type="EC" id="3.5.1.44"/>
    </reaction>
</comment>
<dbReference type="FunFam" id="3.30.1330.200:FF:000001">
    <property type="entry name" value="Probable chemoreceptor glutamine deamidase CheD"/>
    <property type="match status" value="1"/>
</dbReference>
<dbReference type="InterPro" id="IPR011324">
    <property type="entry name" value="Cytotoxic_necrot_fac-like_cat"/>
</dbReference>
<gene>
    <name evidence="3 4" type="primary">cheD</name>
    <name evidence="4" type="ORF">RMR22_27120</name>
</gene>
<comment type="caution">
    <text evidence="4">The sequence shown here is derived from an EMBL/GenBank/DDBJ whole genome shotgun (WGS) entry which is preliminary data.</text>
</comment>
<dbReference type="PANTHER" id="PTHR35147:SF2">
    <property type="entry name" value="CHEMORECEPTOR GLUTAMINE DEAMIDASE CHED-RELATED"/>
    <property type="match status" value="1"/>
</dbReference>
<dbReference type="EC" id="3.5.1.44" evidence="3"/>
<dbReference type="InterPro" id="IPR038592">
    <property type="entry name" value="CheD-like_sf"/>
</dbReference>
<keyword evidence="1 3" id="KW-0145">Chemotaxis</keyword>
<protein>
    <recommendedName>
        <fullName evidence="3">Probable chemoreceptor glutamine deamidase CheD</fullName>
        <ecNumber evidence="3">3.5.1.44</ecNumber>
    </recommendedName>
</protein>
<evidence type="ECO:0000256" key="3">
    <source>
        <dbReference type="HAMAP-Rule" id="MF_01440"/>
    </source>
</evidence>
<dbReference type="GO" id="GO:0006935">
    <property type="term" value="P:chemotaxis"/>
    <property type="evidence" value="ECO:0007669"/>
    <property type="project" value="UniProtKB-UniRule"/>
</dbReference>
<dbReference type="SUPFAM" id="SSF64438">
    <property type="entry name" value="CNF1/YfiH-like putative cysteine hydrolases"/>
    <property type="match status" value="1"/>
</dbReference>
<dbReference type="EMBL" id="JAVRAF010000035">
    <property type="protein sequence ID" value="MDX8305894.1"/>
    <property type="molecule type" value="Genomic_DNA"/>
</dbReference>
<evidence type="ECO:0000256" key="2">
    <source>
        <dbReference type="ARBA" id="ARBA00022801"/>
    </source>
</evidence>
<dbReference type="NCBIfam" id="NF010019">
    <property type="entry name" value="PRK13497.1"/>
    <property type="match status" value="1"/>
</dbReference>
<evidence type="ECO:0000313" key="4">
    <source>
        <dbReference type="EMBL" id="MDX8305894.1"/>
    </source>
</evidence>
<evidence type="ECO:0000256" key="1">
    <source>
        <dbReference type="ARBA" id="ARBA00022500"/>
    </source>
</evidence>
<dbReference type="GO" id="GO:0050568">
    <property type="term" value="F:protein-glutamine glutaminase activity"/>
    <property type="evidence" value="ECO:0007669"/>
    <property type="project" value="UniProtKB-UniRule"/>
</dbReference>
<dbReference type="PANTHER" id="PTHR35147">
    <property type="entry name" value="CHEMORECEPTOR GLUTAMINE DEAMIDASE CHED-RELATED"/>
    <property type="match status" value="1"/>
</dbReference>
<reference evidence="4" key="1">
    <citation type="journal article" date="2023" name="Phytobiomes J">
        <title>Deciphering the key players within the bacterial microbiota associated with aerial crown gall tumors on rhododendron: Insights into the gallobiome.</title>
        <authorList>
            <person name="Kuzmanovic N."/>
            <person name="Nesme J."/>
            <person name="Wolf J."/>
            <person name="Neumann-Schaal M."/>
            <person name="Petersen J."/>
            <person name="Fernandez-Gnecco G."/>
            <person name="Sproeer C."/>
            <person name="Bunk B."/>
            <person name="Overmann J."/>
            <person name="Sorensen S.J."/>
            <person name="Idczak E."/>
            <person name="Smalla K."/>
        </authorList>
    </citation>
    <scope>NUCLEOTIDE SEQUENCE</scope>
    <source>
        <strain evidence="4">Rho-11.1</strain>
    </source>
</reference>
<organism evidence="4">
    <name type="scientific">Agrobacterium rosae</name>
    <dbReference type="NCBI Taxonomy" id="1972867"/>
    <lineage>
        <taxon>Bacteria</taxon>
        <taxon>Pseudomonadati</taxon>
        <taxon>Pseudomonadota</taxon>
        <taxon>Alphaproteobacteria</taxon>
        <taxon>Hyphomicrobiales</taxon>
        <taxon>Rhizobiaceae</taxon>
        <taxon>Rhizobium/Agrobacterium group</taxon>
        <taxon>Agrobacterium</taxon>
    </lineage>
</organism>
<dbReference type="Gene3D" id="3.30.1330.200">
    <property type="match status" value="1"/>
</dbReference>
<keyword evidence="2 3" id="KW-0378">Hydrolase</keyword>
<dbReference type="HAMAP" id="MF_01440">
    <property type="entry name" value="CheD"/>
    <property type="match status" value="1"/>
</dbReference>
<accession>A0AAW9FR34</accession>
<dbReference type="InterPro" id="IPR005659">
    <property type="entry name" value="Chemorcpt_Glu_NH3ase_CheD"/>
</dbReference>
<dbReference type="RefSeq" id="WP_320203927.1">
    <property type="nucleotide sequence ID" value="NZ_CP192782.1"/>
</dbReference>